<comment type="caution">
    <text evidence="1">The sequence shown here is derived from an EMBL/GenBank/DDBJ whole genome shotgun (WGS) entry which is preliminary data.</text>
</comment>
<keyword evidence="3" id="KW-1185">Reference proteome</keyword>
<organism evidence="1 3">
    <name type="scientific">Rotaria socialis</name>
    <dbReference type="NCBI Taxonomy" id="392032"/>
    <lineage>
        <taxon>Eukaryota</taxon>
        <taxon>Metazoa</taxon>
        <taxon>Spiralia</taxon>
        <taxon>Gnathifera</taxon>
        <taxon>Rotifera</taxon>
        <taxon>Eurotatoria</taxon>
        <taxon>Bdelloidea</taxon>
        <taxon>Philodinida</taxon>
        <taxon>Philodinidae</taxon>
        <taxon>Rotaria</taxon>
    </lineage>
</organism>
<reference evidence="1" key="1">
    <citation type="submission" date="2021-02" db="EMBL/GenBank/DDBJ databases">
        <authorList>
            <person name="Nowell W R."/>
        </authorList>
    </citation>
    <scope>NUCLEOTIDE SEQUENCE</scope>
</reference>
<name>A0A821UXR7_9BILA</name>
<accession>A0A821UXR7</accession>
<protein>
    <submittedName>
        <fullName evidence="1">Uncharacterized protein</fullName>
    </submittedName>
</protein>
<evidence type="ECO:0000313" key="2">
    <source>
        <dbReference type="EMBL" id="CAF4904829.1"/>
    </source>
</evidence>
<evidence type="ECO:0000313" key="3">
    <source>
        <dbReference type="Proteomes" id="UP000663873"/>
    </source>
</evidence>
<sequence length="24" mass="2785">ESKELVERVVRRIVGVTDDELEDV</sequence>
<dbReference type="AlphaFoldDB" id="A0A821UXR7"/>
<evidence type="ECO:0000313" key="1">
    <source>
        <dbReference type="EMBL" id="CAF4896760.1"/>
    </source>
</evidence>
<feature type="non-terminal residue" evidence="1">
    <location>
        <position position="1"/>
    </location>
</feature>
<dbReference type="EMBL" id="CAJOBP010077920">
    <property type="protein sequence ID" value="CAF4904829.1"/>
    <property type="molecule type" value="Genomic_DNA"/>
</dbReference>
<proteinExistence type="predicted"/>
<dbReference type="Proteomes" id="UP000663873">
    <property type="component" value="Unassembled WGS sequence"/>
</dbReference>
<gene>
    <name evidence="1" type="ORF">UJA718_LOCUS45325</name>
    <name evidence="2" type="ORF">UJA718_LOCUS45692</name>
</gene>
<dbReference type="EMBL" id="CAJOBP010075359">
    <property type="protein sequence ID" value="CAF4896760.1"/>
    <property type="molecule type" value="Genomic_DNA"/>
</dbReference>